<protein>
    <submittedName>
        <fullName evidence="2">Uracil-DNA glycosylase</fullName>
    </submittedName>
</protein>
<name>A0ABV7XDU7_9SPHN</name>
<dbReference type="Pfam" id="PF03167">
    <property type="entry name" value="UDG"/>
    <property type="match status" value="1"/>
</dbReference>
<evidence type="ECO:0000313" key="3">
    <source>
        <dbReference type="Proteomes" id="UP001595615"/>
    </source>
</evidence>
<gene>
    <name evidence="2" type="ORF">ACFOMD_17310</name>
</gene>
<reference evidence="3" key="1">
    <citation type="journal article" date="2019" name="Int. J. Syst. Evol. Microbiol.">
        <title>The Global Catalogue of Microorganisms (GCM) 10K type strain sequencing project: providing services to taxonomists for standard genome sequencing and annotation.</title>
        <authorList>
            <consortium name="The Broad Institute Genomics Platform"/>
            <consortium name="The Broad Institute Genome Sequencing Center for Infectious Disease"/>
            <person name="Wu L."/>
            <person name="Ma J."/>
        </authorList>
    </citation>
    <scope>NUCLEOTIDE SEQUENCE [LARGE SCALE GENOMIC DNA]</scope>
    <source>
        <strain evidence="3">KCTC 42644</strain>
    </source>
</reference>
<evidence type="ECO:0000313" key="2">
    <source>
        <dbReference type="EMBL" id="MFC3714331.1"/>
    </source>
</evidence>
<keyword evidence="3" id="KW-1185">Reference proteome</keyword>
<dbReference type="SUPFAM" id="SSF52141">
    <property type="entry name" value="Uracil-DNA glycosylase-like"/>
    <property type="match status" value="1"/>
</dbReference>
<dbReference type="RefSeq" id="WP_380863737.1">
    <property type="nucleotide sequence ID" value="NZ_JBHRXV010000014.1"/>
</dbReference>
<accession>A0ABV7XDU7</accession>
<dbReference type="InterPro" id="IPR005122">
    <property type="entry name" value="Uracil-DNA_glycosylase-like"/>
</dbReference>
<feature type="domain" description="Uracil-DNA glycosylase-like" evidence="1">
    <location>
        <begin position="110"/>
        <end position="193"/>
    </location>
</feature>
<evidence type="ECO:0000259" key="1">
    <source>
        <dbReference type="Pfam" id="PF03167"/>
    </source>
</evidence>
<comment type="caution">
    <text evidence="2">The sequence shown here is derived from an EMBL/GenBank/DDBJ whole genome shotgun (WGS) entry which is preliminary data.</text>
</comment>
<sequence length="233" mass="25552">MTPKSFVSALAAADLPSVFNPWRDHCAIHDRRDAAARRRANLEEILAAALDARVETIWIARDLGYRGGRRTGVPLTDEVHLVHAAALMGGIALERATQGPAIAERTAAVIWQVLSRIGQPVMLWNVFPFHPHEAGDPMSNRCHTRAEREATWPLLQALVAMVQPKRIVAIGRDAHLALDGLDIPITAIRHPSYGGQREFIGGMYDLYGITDDCEAAPKLPLEPRHDVGICAMA</sequence>
<dbReference type="Gene3D" id="3.40.470.10">
    <property type="entry name" value="Uracil-DNA glycosylase-like domain"/>
    <property type="match status" value="1"/>
</dbReference>
<organism evidence="2 3">
    <name type="scientific">Sphingoaurantiacus capsulatus</name>
    <dbReference type="NCBI Taxonomy" id="1771310"/>
    <lineage>
        <taxon>Bacteria</taxon>
        <taxon>Pseudomonadati</taxon>
        <taxon>Pseudomonadota</taxon>
        <taxon>Alphaproteobacteria</taxon>
        <taxon>Sphingomonadales</taxon>
        <taxon>Sphingosinicellaceae</taxon>
        <taxon>Sphingoaurantiacus</taxon>
    </lineage>
</organism>
<dbReference type="Proteomes" id="UP001595615">
    <property type="component" value="Unassembled WGS sequence"/>
</dbReference>
<dbReference type="InterPro" id="IPR036895">
    <property type="entry name" value="Uracil-DNA_glycosylase-like_sf"/>
</dbReference>
<dbReference type="EMBL" id="JBHRXV010000014">
    <property type="protein sequence ID" value="MFC3714331.1"/>
    <property type="molecule type" value="Genomic_DNA"/>
</dbReference>
<proteinExistence type="predicted"/>
<dbReference type="CDD" id="cd10035">
    <property type="entry name" value="UDG_like"/>
    <property type="match status" value="1"/>
</dbReference>